<proteinExistence type="inferred from homology"/>
<keyword evidence="6 9" id="KW-0479">Metal-binding</keyword>
<dbReference type="AlphaFoldDB" id="A0A4P6V295"/>
<dbReference type="Pfam" id="PF00809">
    <property type="entry name" value="Pterin_bind"/>
    <property type="match status" value="1"/>
</dbReference>
<evidence type="ECO:0000256" key="1">
    <source>
        <dbReference type="ARBA" id="ARBA00000012"/>
    </source>
</evidence>
<sequence>MPPRDGGRGSPGETNANPFAARQWQLGSGNMLTLGPKGLLVGVLNVTPDSFSDGGDNLSPEAAVRSATAMVAEGAAILDIGAESTRPGAAPIDGTQERARLMPVLEAVRAALPEVPVSVDTYRAETARAALEAGAQIVNDVWGLQHDPQIANLVAETGAGLIIMHTGRERDVLADPIEDQRAFLSRSIEIALAAGVRDAQIVLDPGFGFAKDPAHNAALMARFAELHALGYPLLVGTSRKRFLGHFTGRQAEGRDVATAATTALLRAAGAALFRVHDVAMNADALAMADAMVAAGHRDGA</sequence>
<evidence type="ECO:0000313" key="12">
    <source>
        <dbReference type="Proteomes" id="UP000293719"/>
    </source>
</evidence>
<dbReference type="InterPro" id="IPR011005">
    <property type="entry name" value="Dihydropteroate_synth-like_sf"/>
</dbReference>
<organism evidence="11 12">
    <name type="scientific">Roseitalea porphyridii</name>
    <dbReference type="NCBI Taxonomy" id="1852022"/>
    <lineage>
        <taxon>Bacteria</taxon>
        <taxon>Pseudomonadati</taxon>
        <taxon>Pseudomonadota</taxon>
        <taxon>Alphaproteobacteria</taxon>
        <taxon>Hyphomicrobiales</taxon>
        <taxon>Ahrensiaceae</taxon>
        <taxon>Roseitalea</taxon>
    </lineage>
</organism>
<dbReference type="EC" id="2.5.1.15" evidence="4 9"/>
<evidence type="ECO:0000256" key="5">
    <source>
        <dbReference type="ARBA" id="ARBA00022679"/>
    </source>
</evidence>
<evidence type="ECO:0000256" key="2">
    <source>
        <dbReference type="ARBA" id="ARBA00001946"/>
    </source>
</evidence>
<gene>
    <name evidence="11" type="primary">folP</name>
    <name evidence="11" type="ORF">E0E05_10670</name>
</gene>
<dbReference type="UniPathway" id="UPA00077">
    <property type="reaction ID" value="UER00156"/>
</dbReference>
<dbReference type="PROSITE" id="PS00793">
    <property type="entry name" value="DHPS_2"/>
    <property type="match status" value="1"/>
</dbReference>
<dbReference type="InterPro" id="IPR006390">
    <property type="entry name" value="DHP_synth_dom"/>
</dbReference>
<reference evidence="11 12" key="1">
    <citation type="journal article" date="2017" name="Int. J. Syst. Evol. Microbiol.">
        <title>Roseitalea porphyridii gen. nov., sp. nov., isolated from a red alga, and reclassification of Hoeflea suaedae Chung et al. 2013 as Pseudohoeflea suaedae gen. nov., comb. nov.</title>
        <authorList>
            <person name="Hyeon J.W."/>
            <person name="Jeong S.E."/>
            <person name="Baek K."/>
            <person name="Jeon C.O."/>
        </authorList>
    </citation>
    <scope>NUCLEOTIDE SEQUENCE [LARGE SCALE GENOMIC DNA]</scope>
    <source>
        <strain evidence="11 12">MA7-20</strain>
    </source>
</reference>
<protein>
    <recommendedName>
        <fullName evidence="4 9">Dihydropteroate synthase</fullName>
        <shortName evidence="9">DHPS</shortName>
        <ecNumber evidence="4 9">2.5.1.15</ecNumber>
    </recommendedName>
    <alternativeName>
        <fullName evidence="9">Dihydropteroate pyrophosphorylase</fullName>
    </alternativeName>
</protein>
<dbReference type="EMBL" id="CP036532">
    <property type="protein sequence ID" value="QBK31013.1"/>
    <property type="molecule type" value="Genomic_DNA"/>
</dbReference>
<dbReference type="GO" id="GO:0046654">
    <property type="term" value="P:tetrahydrofolate biosynthetic process"/>
    <property type="evidence" value="ECO:0007669"/>
    <property type="project" value="UniProtKB-UniPathway"/>
</dbReference>
<dbReference type="PROSITE" id="PS00792">
    <property type="entry name" value="DHPS_1"/>
    <property type="match status" value="1"/>
</dbReference>
<dbReference type="SUPFAM" id="SSF51717">
    <property type="entry name" value="Dihydropteroate synthetase-like"/>
    <property type="match status" value="1"/>
</dbReference>
<comment type="function">
    <text evidence="9">Catalyzes the condensation of para-aminobenzoate (pABA) with 6-hydroxymethyl-7,8-dihydropterin diphosphate (DHPt-PP) to form 7,8-dihydropteroate (H2Pte), the immediate precursor of folate derivatives.</text>
</comment>
<comment type="pathway">
    <text evidence="3 9">Cofactor biosynthesis; tetrahydrofolate biosynthesis; 7,8-dihydrofolate from 2-amino-4-hydroxy-6-hydroxymethyl-7,8-dihydropteridine diphosphate and 4-aminobenzoate: step 1/2.</text>
</comment>
<evidence type="ECO:0000256" key="4">
    <source>
        <dbReference type="ARBA" id="ARBA00012458"/>
    </source>
</evidence>
<dbReference type="GO" id="GO:0005829">
    <property type="term" value="C:cytosol"/>
    <property type="evidence" value="ECO:0007669"/>
    <property type="project" value="TreeGrafter"/>
</dbReference>
<evidence type="ECO:0000256" key="7">
    <source>
        <dbReference type="ARBA" id="ARBA00022842"/>
    </source>
</evidence>
<keyword evidence="8 9" id="KW-0289">Folate biosynthesis</keyword>
<evidence type="ECO:0000256" key="6">
    <source>
        <dbReference type="ARBA" id="ARBA00022723"/>
    </source>
</evidence>
<dbReference type="GO" id="GO:0004156">
    <property type="term" value="F:dihydropteroate synthase activity"/>
    <property type="evidence" value="ECO:0007669"/>
    <property type="project" value="UniProtKB-EC"/>
</dbReference>
<comment type="similarity">
    <text evidence="9">Belongs to the DHPS family.</text>
</comment>
<dbReference type="PANTHER" id="PTHR20941:SF1">
    <property type="entry name" value="FOLIC ACID SYNTHESIS PROTEIN FOL1"/>
    <property type="match status" value="1"/>
</dbReference>
<keyword evidence="12" id="KW-1185">Reference proteome</keyword>
<dbReference type="InterPro" id="IPR000489">
    <property type="entry name" value="Pterin-binding_dom"/>
</dbReference>
<dbReference type="OrthoDB" id="9811744at2"/>
<feature type="domain" description="Pterin-binding" evidence="10">
    <location>
        <begin position="38"/>
        <end position="286"/>
    </location>
</feature>
<comment type="cofactor">
    <cofactor evidence="2 9">
        <name>Mg(2+)</name>
        <dbReference type="ChEBI" id="CHEBI:18420"/>
    </cofactor>
</comment>
<evidence type="ECO:0000256" key="9">
    <source>
        <dbReference type="RuleBase" id="RU361205"/>
    </source>
</evidence>
<dbReference type="CDD" id="cd00739">
    <property type="entry name" value="DHPS"/>
    <property type="match status" value="1"/>
</dbReference>
<keyword evidence="7 9" id="KW-0460">Magnesium</keyword>
<evidence type="ECO:0000259" key="10">
    <source>
        <dbReference type="PROSITE" id="PS50972"/>
    </source>
</evidence>
<comment type="catalytic activity">
    <reaction evidence="1">
        <text>(7,8-dihydropterin-6-yl)methyl diphosphate + 4-aminobenzoate = 7,8-dihydropteroate + diphosphate</text>
        <dbReference type="Rhea" id="RHEA:19949"/>
        <dbReference type="ChEBI" id="CHEBI:17836"/>
        <dbReference type="ChEBI" id="CHEBI:17839"/>
        <dbReference type="ChEBI" id="CHEBI:33019"/>
        <dbReference type="ChEBI" id="CHEBI:72950"/>
        <dbReference type="EC" id="2.5.1.15"/>
    </reaction>
</comment>
<evidence type="ECO:0000313" key="11">
    <source>
        <dbReference type="EMBL" id="QBK31013.1"/>
    </source>
</evidence>
<dbReference type="Gene3D" id="3.20.20.20">
    <property type="entry name" value="Dihydropteroate synthase-like"/>
    <property type="match status" value="1"/>
</dbReference>
<dbReference type="InterPro" id="IPR045031">
    <property type="entry name" value="DHP_synth-like"/>
</dbReference>
<dbReference type="Proteomes" id="UP000293719">
    <property type="component" value="Chromosome"/>
</dbReference>
<dbReference type="PROSITE" id="PS50972">
    <property type="entry name" value="PTERIN_BINDING"/>
    <property type="match status" value="1"/>
</dbReference>
<dbReference type="GO" id="GO:0046872">
    <property type="term" value="F:metal ion binding"/>
    <property type="evidence" value="ECO:0007669"/>
    <property type="project" value="UniProtKB-KW"/>
</dbReference>
<name>A0A4P6V295_9HYPH</name>
<evidence type="ECO:0000256" key="3">
    <source>
        <dbReference type="ARBA" id="ARBA00004763"/>
    </source>
</evidence>
<evidence type="ECO:0000256" key="8">
    <source>
        <dbReference type="ARBA" id="ARBA00022909"/>
    </source>
</evidence>
<dbReference type="KEGG" id="rpod:E0E05_10670"/>
<dbReference type="PANTHER" id="PTHR20941">
    <property type="entry name" value="FOLATE SYNTHESIS PROTEINS"/>
    <property type="match status" value="1"/>
</dbReference>
<accession>A0A4P6V295</accession>
<dbReference type="GO" id="GO:0046656">
    <property type="term" value="P:folic acid biosynthetic process"/>
    <property type="evidence" value="ECO:0007669"/>
    <property type="project" value="UniProtKB-KW"/>
</dbReference>
<keyword evidence="5 9" id="KW-0808">Transferase</keyword>
<dbReference type="NCBIfam" id="TIGR01496">
    <property type="entry name" value="DHPS"/>
    <property type="match status" value="1"/>
</dbReference>